<dbReference type="EMBL" id="AAVO02000004">
    <property type="protein sequence ID" value="EDM87973.1"/>
    <property type="molecule type" value="Genomic_DNA"/>
</dbReference>
<comment type="caution">
    <text evidence="1">The sequence shown here is derived from an EMBL/GenBank/DDBJ whole genome shotgun (WGS) entry which is preliminary data.</text>
</comment>
<dbReference type="HOGENOM" id="CLU_3363612_0_0_9"/>
<organism evidence="1 2">
    <name type="scientific">Blautia obeum ATCC 29174</name>
    <dbReference type="NCBI Taxonomy" id="411459"/>
    <lineage>
        <taxon>Bacteria</taxon>
        <taxon>Bacillati</taxon>
        <taxon>Bacillota</taxon>
        <taxon>Clostridia</taxon>
        <taxon>Lachnospirales</taxon>
        <taxon>Lachnospiraceae</taxon>
        <taxon>Blautia</taxon>
    </lineage>
</organism>
<accession>A5ZQW7</accession>
<protein>
    <submittedName>
        <fullName evidence="1">Uncharacterized protein</fullName>
    </submittedName>
</protein>
<evidence type="ECO:0000313" key="1">
    <source>
        <dbReference type="EMBL" id="EDM87973.1"/>
    </source>
</evidence>
<dbReference type="Proteomes" id="UP000006002">
    <property type="component" value="Unassembled WGS sequence"/>
</dbReference>
<evidence type="ECO:0000313" key="2">
    <source>
        <dbReference type="Proteomes" id="UP000006002"/>
    </source>
</evidence>
<reference evidence="1 2" key="2">
    <citation type="submission" date="2007-04" db="EMBL/GenBank/DDBJ databases">
        <title>Draft genome sequence of Ruminococcus obeum (ATCC 29174).</title>
        <authorList>
            <person name="Sudarsanam P."/>
            <person name="Ley R."/>
            <person name="Guruge J."/>
            <person name="Turnbaugh P.J."/>
            <person name="Mahowald M."/>
            <person name="Liep D."/>
            <person name="Gordon J."/>
        </authorList>
    </citation>
    <scope>NUCLEOTIDE SEQUENCE [LARGE SCALE GENOMIC DNA]</scope>
    <source>
        <strain evidence="1 2">ATCC 29174</strain>
    </source>
</reference>
<sequence>MKTLLILLKRLMESSYANGTVKYQVLFYFLTIERR</sequence>
<dbReference type="AlphaFoldDB" id="A5ZQW7"/>
<proteinExistence type="predicted"/>
<reference evidence="1 2" key="1">
    <citation type="submission" date="2007-03" db="EMBL/GenBank/DDBJ databases">
        <authorList>
            <person name="Fulton L."/>
            <person name="Clifton S."/>
            <person name="Fulton B."/>
            <person name="Xu J."/>
            <person name="Minx P."/>
            <person name="Pepin K.H."/>
            <person name="Johnson M."/>
            <person name="Thiruvilangam P."/>
            <person name="Bhonagiri V."/>
            <person name="Nash W.E."/>
            <person name="Mardis E.R."/>
            <person name="Wilson R.K."/>
        </authorList>
    </citation>
    <scope>NUCLEOTIDE SEQUENCE [LARGE SCALE GENOMIC DNA]</scope>
    <source>
        <strain evidence="1 2">ATCC 29174</strain>
    </source>
</reference>
<gene>
    <name evidence="1" type="ORF">RUMOBE_01393</name>
</gene>
<name>A5ZQW7_9FIRM</name>